<dbReference type="RefSeq" id="WP_091815536.1">
    <property type="nucleotide sequence ID" value="NZ_FNNE01000008.1"/>
</dbReference>
<dbReference type="GO" id="GO:0035438">
    <property type="term" value="F:cyclic-di-GMP binding"/>
    <property type="evidence" value="ECO:0007669"/>
    <property type="project" value="InterPro"/>
</dbReference>
<dbReference type="SUPFAM" id="SSF141371">
    <property type="entry name" value="PilZ domain-like"/>
    <property type="match status" value="1"/>
</dbReference>
<sequence>MSKSSTEKRRFHRVMFDAPCDIHWQDEVWSSEILDISLKGLLVKLPEGWSVPLNQPCEVVIHLDGAAAAIVMAVELRHVEGGKLGFKCQYIDLDSATHLRRLVELNLGDQALLERELNHLIDS</sequence>
<dbReference type="Gene3D" id="2.40.10.220">
    <property type="entry name" value="predicted glycosyltransferase like domains"/>
    <property type="match status" value="1"/>
</dbReference>
<evidence type="ECO:0000313" key="4">
    <source>
        <dbReference type="Proteomes" id="UP000199675"/>
    </source>
</evidence>
<name>A0A1H3B1Y9_9GAMM</name>
<gene>
    <name evidence="3" type="ORF">SAMN04487960_108188</name>
</gene>
<dbReference type="EMBL" id="FNNE01000008">
    <property type="protein sequence ID" value="SDX35976.1"/>
    <property type="molecule type" value="Genomic_DNA"/>
</dbReference>
<comment type="subunit">
    <text evidence="1">Monomer in both c-di-GMP-bound and free forms.</text>
</comment>
<dbReference type="InterPro" id="IPR009875">
    <property type="entry name" value="PilZ_domain"/>
</dbReference>
<organism evidence="3 4">
    <name type="scientific">Marinobacter mobilis</name>
    <dbReference type="NCBI Taxonomy" id="488533"/>
    <lineage>
        <taxon>Bacteria</taxon>
        <taxon>Pseudomonadati</taxon>
        <taxon>Pseudomonadota</taxon>
        <taxon>Gammaproteobacteria</taxon>
        <taxon>Pseudomonadales</taxon>
        <taxon>Marinobacteraceae</taxon>
        <taxon>Marinobacter</taxon>
    </lineage>
</organism>
<evidence type="ECO:0000259" key="2">
    <source>
        <dbReference type="Pfam" id="PF07238"/>
    </source>
</evidence>
<dbReference type="STRING" id="488533.SAMN04487960_108188"/>
<feature type="domain" description="PilZ" evidence="2">
    <location>
        <begin position="7"/>
        <end position="104"/>
    </location>
</feature>
<dbReference type="OrthoDB" id="5298508at2"/>
<comment type="function">
    <text evidence="1">Binds the second messenger bis-(3'-5') cyclic dimeric guanosine monophosphate (c-di-GMP). Can bind two c-di-GMP molecules per monomer. May play a role in bacterial second-messenger regulated processes. Binding to c-di-GMP induces a conformational change of the C- and N-termini resulting in the exposure of a highly negative surface on one side of the protein to a possible effector protein.</text>
</comment>
<accession>A0A1H3B1Y9</accession>
<reference evidence="3 4" key="1">
    <citation type="submission" date="2016-10" db="EMBL/GenBank/DDBJ databases">
        <authorList>
            <person name="de Groot N.N."/>
        </authorList>
    </citation>
    <scope>NUCLEOTIDE SEQUENCE [LARGE SCALE GENOMIC DNA]</scope>
    <source>
        <strain evidence="3 4">CGMCC 1.7059</strain>
    </source>
</reference>
<dbReference type="InterPro" id="IPR027021">
    <property type="entry name" value="C-di-GMP_BP_PA4608"/>
</dbReference>
<evidence type="ECO:0000313" key="3">
    <source>
        <dbReference type="EMBL" id="SDX35976.1"/>
    </source>
</evidence>
<keyword evidence="1" id="KW-0547">Nucleotide-binding</keyword>
<evidence type="ECO:0000256" key="1">
    <source>
        <dbReference type="PIRNR" id="PIRNR028141"/>
    </source>
</evidence>
<keyword evidence="1" id="KW-0973">c-di-GMP</keyword>
<dbReference type="Pfam" id="PF07238">
    <property type="entry name" value="PilZ"/>
    <property type="match status" value="1"/>
</dbReference>
<keyword evidence="4" id="KW-1185">Reference proteome</keyword>
<dbReference type="PIRSF" id="PIRSF028141">
    <property type="entry name" value="C-di-GMP_BP_PA4608"/>
    <property type="match status" value="1"/>
</dbReference>
<protein>
    <recommendedName>
        <fullName evidence="1">Cyclic diguanosine monophosphate-binding protein</fullName>
        <shortName evidence="1">c-di-GMP-binding protein</shortName>
    </recommendedName>
    <alternativeName>
        <fullName evidence="1">Pilz domain-containing protein</fullName>
    </alternativeName>
</protein>
<dbReference type="Proteomes" id="UP000199675">
    <property type="component" value="Unassembled WGS sequence"/>
</dbReference>
<proteinExistence type="predicted"/>
<dbReference type="AlphaFoldDB" id="A0A1H3B1Y9"/>